<dbReference type="KEGG" id="dalk:DSCA_16710"/>
<dbReference type="EMBL" id="AP021874">
    <property type="protein sequence ID" value="BBO67741.1"/>
    <property type="molecule type" value="Genomic_DNA"/>
</dbReference>
<dbReference type="Pfam" id="PF00300">
    <property type="entry name" value="His_Phos_1"/>
    <property type="match status" value="1"/>
</dbReference>
<dbReference type="InterPro" id="IPR029033">
    <property type="entry name" value="His_PPase_superfam"/>
</dbReference>
<keyword evidence="6" id="KW-1185">Reference proteome</keyword>
<dbReference type="SUPFAM" id="SSF53254">
    <property type="entry name" value="Phosphoglycerate mutase-like"/>
    <property type="match status" value="1"/>
</dbReference>
<accession>A0A5K7YLN4</accession>
<dbReference type="GO" id="GO:0005737">
    <property type="term" value="C:cytoplasm"/>
    <property type="evidence" value="ECO:0007669"/>
    <property type="project" value="TreeGrafter"/>
</dbReference>
<dbReference type="PANTHER" id="PTHR48100:SF1">
    <property type="entry name" value="HISTIDINE PHOSPHATASE FAMILY PROTEIN-RELATED"/>
    <property type="match status" value="1"/>
</dbReference>
<dbReference type="Gene3D" id="3.40.50.1240">
    <property type="entry name" value="Phosphoglycerate mutase-like"/>
    <property type="match status" value="1"/>
</dbReference>
<dbReference type="GO" id="GO:0043755">
    <property type="term" value="F:alpha-ribazole phosphatase activity"/>
    <property type="evidence" value="ECO:0007669"/>
    <property type="project" value="UniProtKB-UniRule"/>
</dbReference>
<sequence>MHKILKSWLTAGHEKKILLLRHGDTGAGDDEKRFIGQSDVPLNDMGRHQAHYWRQCLAEAPPAHIVSSDLRRCMQTARIIAAGQHTPVTPQAGLREILLGKWEGMTFRRVRERWPDAFEKRGRDLAHFRPPGGESFLDLQHRAVPAFEQAVRQPGRRILIVAHAGVNRMILCHLLGMPAANLFRISQDCGALNLIDDRAGRHRIVSLNLIPSPSGRRNGYPAAADRRPDGDSGPPV</sequence>
<organism evidence="5 6">
    <name type="scientific">Desulfosarcina alkanivorans</name>
    <dbReference type="NCBI Taxonomy" id="571177"/>
    <lineage>
        <taxon>Bacteria</taxon>
        <taxon>Pseudomonadati</taxon>
        <taxon>Thermodesulfobacteriota</taxon>
        <taxon>Desulfobacteria</taxon>
        <taxon>Desulfobacterales</taxon>
        <taxon>Desulfosarcinaceae</taxon>
        <taxon>Desulfosarcina</taxon>
    </lineage>
</organism>
<proteinExistence type="predicted"/>
<dbReference type="PANTHER" id="PTHR48100">
    <property type="entry name" value="BROAD-SPECIFICITY PHOSPHATASE YOR283W-RELATED"/>
    <property type="match status" value="1"/>
</dbReference>
<evidence type="ECO:0000256" key="4">
    <source>
        <dbReference type="SAM" id="MobiDB-lite"/>
    </source>
</evidence>
<evidence type="ECO:0000313" key="5">
    <source>
        <dbReference type="EMBL" id="BBO67741.1"/>
    </source>
</evidence>
<feature type="active site" description="Tele-phosphohistidine intermediate" evidence="2">
    <location>
        <position position="22"/>
    </location>
</feature>
<evidence type="ECO:0000256" key="1">
    <source>
        <dbReference type="NCBIfam" id="TIGR03162"/>
    </source>
</evidence>
<dbReference type="RefSeq" id="WP_155315967.1">
    <property type="nucleotide sequence ID" value="NZ_AP021874.1"/>
</dbReference>
<name>A0A5K7YLN4_9BACT</name>
<protein>
    <recommendedName>
        <fullName evidence="1">Alpha-ribazole phosphatase</fullName>
        <ecNumber evidence="1">3.1.3.73</ecNumber>
    </recommendedName>
</protein>
<feature type="region of interest" description="Disordered" evidence="4">
    <location>
        <begin position="215"/>
        <end position="236"/>
    </location>
</feature>
<dbReference type="OrthoDB" id="9781415at2"/>
<feature type="active site" description="Proton donor/acceptor" evidence="2">
    <location>
        <position position="96"/>
    </location>
</feature>
<evidence type="ECO:0000313" key="6">
    <source>
        <dbReference type="Proteomes" id="UP000427906"/>
    </source>
</evidence>
<dbReference type="SMART" id="SM00855">
    <property type="entry name" value="PGAM"/>
    <property type="match status" value="1"/>
</dbReference>
<dbReference type="InterPro" id="IPR017578">
    <property type="entry name" value="Ribazole_CobC"/>
</dbReference>
<dbReference type="NCBIfam" id="TIGR03162">
    <property type="entry name" value="ribazole_cobC"/>
    <property type="match status" value="1"/>
</dbReference>
<dbReference type="CDD" id="cd07067">
    <property type="entry name" value="HP_PGM_like"/>
    <property type="match status" value="1"/>
</dbReference>
<dbReference type="AlphaFoldDB" id="A0A5K7YLN4"/>
<dbReference type="InterPro" id="IPR013078">
    <property type="entry name" value="His_Pase_superF_clade-1"/>
</dbReference>
<feature type="binding site" evidence="3">
    <location>
        <position position="72"/>
    </location>
    <ligand>
        <name>substrate</name>
    </ligand>
</feature>
<gene>
    <name evidence="5" type="ORF">DSCA_16710</name>
</gene>
<reference evidence="5 6" key="1">
    <citation type="submission" date="2019-11" db="EMBL/GenBank/DDBJ databases">
        <title>Comparative genomics of hydrocarbon-degrading Desulfosarcina strains.</title>
        <authorList>
            <person name="Watanabe M."/>
            <person name="Kojima H."/>
            <person name="Fukui M."/>
        </authorList>
    </citation>
    <scope>NUCLEOTIDE SEQUENCE [LARGE SCALE GENOMIC DNA]</scope>
    <source>
        <strain evidence="5 6">PL12</strain>
    </source>
</reference>
<evidence type="ECO:0000256" key="2">
    <source>
        <dbReference type="PIRSR" id="PIRSR613078-1"/>
    </source>
</evidence>
<dbReference type="EC" id="3.1.3.73" evidence="1"/>
<evidence type="ECO:0000256" key="3">
    <source>
        <dbReference type="PIRSR" id="PIRSR613078-2"/>
    </source>
</evidence>
<dbReference type="InterPro" id="IPR050275">
    <property type="entry name" value="PGM_Phosphatase"/>
</dbReference>
<dbReference type="Proteomes" id="UP000427906">
    <property type="component" value="Chromosome"/>
</dbReference>
<dbReference type="GO" id="GO:0009236">
    <property type="term" value="P:cobalamin biosynthetic process"/>
    <property type="evidence" value="ECO:0007669"/>
    <property type="project" value="UniProtKB-UniRule"/>
</dbReference>